<organism evidence="8 9">
    <name type="scientific">Dimargaris cristalligena</name>
    <dbReference type="NCBI Taxonomy" id="215637"/>
    <lineage>
        <taxon>Eukaryota</taxon>
        <taxon>Fungi</taxon>
        <taxon>Fungi incertae sedis</taxon>
        <taxon>Zoopagomycota</taxon>
        <taxon>Kickxellomycotina</taxon>
        <taxon>Dimargaritomycetes</taxon>
        <taxon>Dimargaritales</taxon>
        <taxon>Dimargaritaceae</taxon>
        <taxon>Dimargaris</taxon>
    </lineage>
</organism>
<dbReference type="SMART" id="SM00482">
    <property type="entry name" value="POLAc"/>
    <property type="match status" value="1"/>
</dbReference>
<evidence type="ECO:0000256" key="5">
    <source>
        <dbReference type="ARBA" id="ARBA00031966"/>
    </source>
</evidence>
<dbReference type="GO" id="GO:0003677">
    <property type="term" value="F:DNA binding"/>
    <property type="evidence" value="ECO:0007669"/>
    <property type="project" value="InterPro"/>
</dbReference>
<keyword evidence="9" id="KW-1185">Reference proteome</keyword>
<dbReference type="InterPro" id="IPR019760">
    <property type="entry name" value="DNA-dir_DNA_pol_A_CS"/>
</dbReference>
<keyword evidence="4" id="KW-0239">DNA-directed DNA polymerase</keyword>
<dbReference type="AlphaFoldDB" id="A0A4P9ZR46"/>
<evidence type="ECO:0000313" key="9">
    <source>
        <dbReference type="Proteomes" id="UP000268162"/>
    </source>
</evidence>
<dbReference type="Gene3D" id="3.30.420.390">
    <property type="match status" value="2"/>
</dbReference>
<dbReference type="PANTHER" id="PTHR10267:SF0">
    <property type="entry name" value="DNA POLYMERASE SUBUNIT GAMMA-1"/>
    <property type="match status" value="1"/>
</dbReference>
<dbReference type="GO" id="GO:0006264">
    <property type="term" value="P:mitochondrial DNA replication"/>
    <property type="evidence" value="ECO:0007669"/>
    <property type="project" value="TreeGrafter"/>
</dbReference>
<dbReference type="InterPro" id="IPR002297">
    <property type="entry name" value="DNA-dir_DNA_pol_A_mt"/>
</dbReference>
<feature type="non-terminal residue" evidence="8">
    <location>
        <position position="973"/>
    </location>
</feature>
<dbReference type="InterPro" id="IPR043502">
    <property type="entry name" value="DNA/RNA_pol_sf"/>
</dbReference>
<evidence type="ECO:0000256" key="2">
    <source>
        <dbReference type="ARBA" id="ARBA00022679"/>
    </source>
</evidence>
<dbReference type="InterPro" id="IPR041336">
    <property type="entry name" value="DNApol_Exo"/>
</dbReference>
<feature type="region of interest" description="Disordered" evidence="6">
    <location>
        <begin position="612"/>
        <end position="639"/>
    </location>
</feature>
<proteinExistence type="predicted"/>
<dbReference type="STRING" id="215637.A0A4P9ZR46"/>
<evidence type="ECO:0000259" key="7">
    <source>
        <dbReference type="SMART" id="SM00482"/>
    </source>
</evidence>
<dbReference type="EMBL" id="ML002931">
    <property type="protein sequence ID" value="RKP35211.1"/>
    <property type="molecule type" value="Genomic_DNA"/>
</dbReference>
<evidence type="ECO:0000256" key="1">
    <source>
        <dbReference type="ARBA" id="ARBA00012417"/>
    </source>
</evidence>
<dbReference type="EC" id="2.7.7.7" evidence="1"/>
<dbReference type="GO" id="GO:0008408">
    <property type="term" value="F:3'-5' exonuclease activity"/>
    <property type="evidence" value="ECO:0007669"/>
    <property type="project" value="TreeGrafter"/>
</dbReference>
<accession>A0A4P9ZR46</accession>
<dbReference type="PRINTS" id="PR00867">
    <property type="entry name" value="DNAPOLG"/>
</dbReference>
<feature type="compositionally biased region" description="Polar residues" evidence="6">
    <location>
        <begin position="623"/>
        <end position="633"/>
    </location>
</feature>
<dbReference type="SUPFAM" id="SSF56672">
    <property type="entry name" value="DNA/RNA polymerases"/>
    <property type="match status" value="1"/>
</dbReference>
<evidence type="ECO:0000256" key="3">
    <source>
        <dbReference type="ARBA" id="ARBA00022695"/>
    </source>
</evidence>
<gene>
    <name evidence="8" type="ORF">BJ085DRAFT_7274</name>
</gene>
<protein>
    <recommendedName>
        <fullName evidence="1">DNA-directed DNA polymerase</fullName>
        <ecNumber evidence="1">2.7.7.7</ecNumber>
    </recommendedName>
    <alternativeName>
        <fullName evidence="5">Mitochondrial DNA polymerase catalytic subunit</fullName>
    </alternativeName>
</protein>
<dbReference type="GO" id="GO:0005760">
    <property type="term" value="C:gamma DNA polymerase complex"/>
    <property type="evidence" value="ECO:0007669"/>
    <property type="project" value="InterPro"/>
</dbReference>
<dbReference type="Pfam" id="PF00476">
    <property type="entry name" value="DNA_pol_A"/>
    <property type="match status" value="1"/>
</dbReference>
<evidence type="ECO:0000313" key="8">
    <source>
        <dbReference type="EMBL" id="RKP35211.1"/>
    </source>
</evidence>
<feature type="non-terminal residue" evidence="8">
    <location>
        <position position="1"/>
    </location>
</feature>
<dbReference type="PROSITE" id="PS00447">
    <property type="entry name" value="DNA_POLYMERASE_A"/>
    <property type="match status" value="1"/>
</dbReference>
<reference evidence="9" key="1">
    <citation type="journal article" date="2018" name="Nat. Microbiol.">
        <title>Leveraging single-cell genomics to expand the fungal tree of life.</title>
        <authorList>
            <person name="Ahrendt S.R."/>
            <person name="Quandt C.A."/>
            <person name="Ciobanu D."/>
            <person name="Clum A."/>
            <person name="Salamov A."/>
            <person name="Andreopoulos B."/>
            <person name="Cheng J.F."/>
            <person name="Woyke T."/>
            <person name="Pelin A."/>
            <person name="Henrissat B."/>
            <person name="Reynolds N.K."/>
            <person name="Benny G.L."/>
            <person name="Smith M.E."/>
            <person name="James T.Y."/>
            <person name="Grigoriev I.V."/>
        </authorList>
    </citation>
    <scope>NUCLEOTIDE SEQUENCE [LARGE SCALE GENOMIC DNA]</scope>
    <source>
        <strain evidence="9">RSA 468</strain>
    </source>
</reference>
<dbReference type="Pfam" id="PF18136">
    <property type="entry name" value="DNApol_Exo"/>
    <property type="match status" value="1"/>
</dbReference>
<keyword evidence="2" id="KW-0808">Transferase</keyword>
<dbReference type="SUPFAM" id="SSF53098">
    <property type="entry name" value="Ribonuclease H-like"/>
    <property type="match status" value="1"/>
</dbReference>
<dbReference type="InterPro" id="IPR012337">
    <property type="entry name" value="RNaseH-like_sf"/>
</dbReference>
<sequence length="973" mass="109117">QADSDPDVRLNPIGIQMLSPNLQKAVFPRPRYPEPRPVQTALAIEHLEQQGIWGQPISTTPPVDLPLPELEGATIQDHFYHLGRQAAEPYLGYAKRAMRSELPPMPTEWCADRSGWMRYAPGRVPEPVAAPADGILVFDVEVLFRQSPYPLIACAASPDAWYMWVSPHVLDPAVSDAHLIPLGTDPSQPPSPTSASQPRIIIGHNVGFDRVRVANEYTLKESPNVYLDTMSFHCAVSGLSNQQRMDWMYYKKLVTEYGDSQPVAEGSTAWTRKRERRRLDDLARMSEVGSMNSLKEVARLHCGIEMDKDPRDIFMNGTVADVKANFQYLATYCARDVETTHRVFQKVFPKYLQKCPHPASFAGMTEMIGAVLPVTDKWDRFVASAEARFLEMSQRIEAKLVDLAELALDQAETAQHDPWLCHLDWQVAPIRMTKAKYLKDGQFATGGEPRPHSRQFLPGKPAWLKSVWDRSNDTIRVTSRTRITPYLLKLKWRGYPLYFSDQYGWTFRIPRANRDQISDKPLAFPTDPLDPQYETYPAGDTEGCFFRIPHQDGENARCLNPLAKGYVSAFEDGILTSEYEAAREALQMSAQCSYWISCRERVKSQLVIWDRSLPGRPRPSGTPPFSHSPQADSSLDGPRQGLLLPQVVPMGTVTRRAVESTWMTASNAKPNRIGSELKSIVEAPPGYCLVGADVDSEELWISSLIGDAQFRAHGATALGWMNLQGTKAAGTDMHSNTAQIMGISRNHAKIFNYGRIYGAGVKFATQLLLKFNPTASPDQARETALKLYKATKGHQWQAPESFRGGSESFMFNALEAVAVTDSPRTPALGCEITDTLLPQVAGTKYMTSRINWVVQSSGVDYLHLLIVSMRYLCRRYQIDARFLISIHDEIRYLVAEPDRYRAALALQIANLWTRALFSYRLGMENLPLSVAFFSSVDVDHVLRKEVDLPCVTPSHPDTIPPGESLTIQDLVSK</sequence>
<dbReference type="Gene3D" id="1.10.150.20">
    <property type="entry name" value="5' to 3' exonuclease, C-terminal subdomain"/>
    <property type="match status" value="1"/>
</dbReference>
<feature type="domain" description="DNA-directed DNA polymerase family A palm" evidence="7">
    <location>
        <begin position="674"/>
        <end position="898"/>
    </location>
</feature>
<evidence type="ECO:0000256" key="6">
    <source>
        <dbReference type="SAM" id="MobiDB-lite"/>
    </source>
</evidence>
<keyword evidence="3" id="KW-0548">Nucleotidyltransferase</keyword>
<name>A0A4P9ZR46_9FUNG</name>
<dbReference type="Gene3D" id="3.30.70.370">
    <property type="match status" value="1"/>
</dbReference>
<dbReference type="Proteomes" id="UP000268162">
    <property type="component" value="Unassembled WGS sequence"/>
</dbReference>
<dbReference type="PANTHER" id="PTHR10267">
    <property type="entry name" value="DNA POLYMERASE SUBUNIT GAMMA-1"/>
    <property type="match status" value="1"/>
</dbReference>
<dbReference type="InterPro" id="IPR001098">
    <property type="entry name" value="DNA-dir_DNA_pol_A_palm_dom"/>
</dbReference>
<evidence type="ECO:0000256" key="4">
    <source>
        <dbReference type="ARBA" id="ARBA00022932"/>
    </source>
</evidence>
<dbReference type="GO" id="GO:0003887">
    <property type="term" value="F:DNA-directed DNA polymerase activity"/>
    <property type="evidence" value="ECO:0007669"/>
    <property type="project" value="UniProtKB-KW"/>
</dbReference>